<sequence length="156" mass="17947">MNAIKRSTIVAQICLIRDRVRSVQITMKILNVLLFLVIAASTQKLKDNVREAWEKNNEPYVDLCVNETKVDPKIPRIMFRQLHLPDEDTFHCYMRCLFRNLGLLTSEDQINLNALAAAPHISNVLAKDCLELSKPEPNVCKMVYIITVCLTENNYE</sequence>
<dbReference type="RefSeq" id="XP_031334956.1">
    <property type="nucleotide sequence ID" value="XM_031479096.1"/>
</dbReference>
<accession>A0A1Y1NG30</accession>
<dbReference type="EMBL" id="GEZM01003481">
    <property type="protein sequence ID" value="JAV96781.1"/>
    <property type="molecule type" value="Transcribed_RNA"/>
</dbReference>
<protein>
    <submittedName>
        <fullName evidence="2">Uncharacterized protein</fullName>
    </submittedName>
</protein>
<dbReference type="InterPro" id="IPR036728">
    <property type="entry name" value="PBP_GOBP_sf"/>
</dbReference>
<evidence type="ECO:0000313" key="2">
    <source>
        <dbReference type="EMBL" id="JAV96781.1"/>
    </source>
</evidence>
<keyword evidence="1" id="KW-0472">Membrane</keyword>
<dbReference type="Pfam" id="PF01395">
    <property type="entry name" value="PBP_GOBP"/>
    <property type="match status" value="1"/>
</dbReference>
<dbReference type="Gene3D" id="1.10.238.20">
    <property type="entry name" value="Pheromone/general odorant binding protein domain"/>
    <property type="match status" value="1"/>
</dbReference>
<keyword evidence="1" id="KW-1133">Transmembrane helix</keyword>
<dbReference type="SUPFAM" id="SSF47565">
    <property type="entry name" value="Insect pheromone/odorant-binding proteins"/>
    <property type="match status" value="1"/>
</dbReference>
<dbReference type="KEGG" id="ppyr:116172325"/>
<organism evidence="2">
    <name type="scientific">Photinus pyralis</name>
    <name type="common">Common eastern firefly</name>
    <name type="synonym">Lampyris pyralis</name>
    <dbReference type="NCBI Taxonomy" id="7054"/>
    <lineage>
        <taxon>Eukaryota</taxon>
        <taxon>Metazoa</taxon>
        <taxon>Ecdysozoa</taxon>
        <taxon>Arthropoda</taxon>
        <taxon>Hexapoda</taxon>
        <taxon>Insecta</taxon>
        <taxon>Pterygota</taxon>
        <taxon>Neoptera</taxon>
        <taxon>Endopterygota</taxon>
        <taxon>Coleoptera</taxon>
        <taxon>Polyphaga</taxon>
        <taxon>Elateriformia</taxon>
        <taxon>Elateroidea</taxon>
        <taxon>Lampyridae</taxon>
        <taxon>Lampyrinae</taxon>
        <taxon>Photinus</taxon>
    </lineage>
</organism>
<dbReference type="AlphaFoldDB" id="A0A1Y1NG30"/>
<dbReference type="GeneID" id="116164859"/>
<dbReference type="GO" id="GO:0005549">
    <property type="term" value="F:odorant binding"/>
    <property type="evidence" value="ECO:0007669"/>
    <property type="project" value="InterPro"/>
</dbReference>
<name>A0A1Y1NG30_PHOPY</name>
<dbReference type="GeneID" id="116172325"/>
<dbReference type="RefSeq" id="XP_031345377.1">
    <property type="nucleotide sequence ID" value="XM_031489517.1"/>
</dbReference>
<keyword evidence="1" id="KW-0812">Transmembrane</keyword>
<dbReference type="KEGG" id="ppyr:116164859"/>
<reference evidence="2" key="1">
    <citation type="journal article" date="2016" name="Sci. Rep.">
        <title>Molecular characterization of firefly nuptial gifts: a multi-omics approach sheds light on postcopulatory sexual selection.</title>
        <authorList>
            <person name="Al-Wathiqui N."/>
            <person name="Fallon T.R."/>
            <person name="South A."/>
            <person name="Weng J.K."/>
            <person name="Lewis S.M."/>
        </authorList>
    </citation>
    <scope>NUCLEOTIDE SEQUENCE</scope>
</reference>
<dbReference type="CDD" id="cd23992">
    <property type="entry name" value="PBP_GOBP"/>
    <property type="match status" value="1"/>
</dbReference>
<dbReference type="OrthoDB" id="5978988at2759"/>
<feature type="transmembrane region" description="Helical" evidence="1">
    <location>
        <begin position="25"/>
        <end position="42"/>
    </location>
</feature>
<dbReference type="InterPro" id="IPR006170">
    <property type="entry name" value="PBP/GOBP"/>
</dbReference>
<proteinExistence type="predicted"/>
<evidence type="ECO:0000256" key="1">
    <source>
        <dbReference type="SAM" id="Phobius"/>
    </source>
</evidence>